<evidence type="ECO:0008006" key="5">
    <source>
        <dbReference type="Google" id="ProtNLM"/>
    </source>
</evidence>
<evidence type="ECO:0000313" key="3">
    <source>
        <dbReference type="EMBL" id="MDH7639688.1"/>
    </source>
</evidence>
<feature type="signal peptide" evidence="2">
    <location>
        <begin position="1"/>
        <end position="25"/>
    </location>
</feature>
<feature type="region of interest" description="Disordered" evidence="1">
    <location>
        <begin position="498"/>
        <end position="523"/>
    </location>
</feature>
<proteinExistence type="predicted"/>
<sequence length="523" mass="54425">MAPERPLRLLIGAALAALLALPVQAALPRTPLASPKPRIVGDAVIARAATLAQAGDCKAVLGLLDPVVAGQAGAGTPTRFAAQLLRLPCLSTVGRSAESPAVLAELKQVSPTNPVVLGYEVFADLDAGRYAQAADNLGAIADSRSKALALMPGDLWQALAQKLTIAGDTQRRDRVALSLALADWDPADQPELSQSVAADGVGALLDQKAEDDARQLLGRIDRPALLWQMAIEHRYAALWPDIEAKIGPAGGRAIDRYARTALDGYAAAPQDLQAQLDAAQAFLVLGRFDDVASVAGATAIAPHMSEPQVSLVLADATALAAAGERDRALDRLRPFAHTDFKTNPQAAGALITLAELLDQSGRYDEELAVAQAGAAQSAYLSPFGLAWLQRNRVCALTGLGRAAEAKAAGDALKASAKDNQAAAIEGLLCAGRDDEAAAIAIATLATGEGADRLADQFQPDGALLPHPPSRLRGLWARLLGRADVRAAFDRAARIMPRPYWPASTPRPLPAPPSDGTGDGLTTT</sequence>
<evidence type="ECO:0000256" key="1">
    <source>
        <dbReference type="SAM" id="MobiDB-lite"/>
    </source>
</evidence>
<gene>
    <name evidence="3" type="ORF">QGN17_13200</name>
</gene>
<name>A0ABT6N3M4_9SPHN</name>
<organism evidence="3 4">
    <name type="scientific">Sphingomonas oryzagri</name>
    <dbReference type="NCBI Taxonomy" id="3042314"/>
    <lineage>
        <taxon>Bacteria</taxon>
        <taxon>Pseudomonadati</taxon>
        <taxon>Pseudomonadota</taxon>
        <taxon>Alphaproteobacteria</taxon>
        <taxon>Sphingomonadales</taxon>
        <taxon>Sphingomonadaceae</taxon>
        <taxon>Sphingomonas</taxon>
    </lineage>
</organism>
<dbReference type="RefSeq" id="WP_281044938.1">
    <property type="nucleotide sequence ID" value="NZ_JARYGZ010000001.1"/>
</dbReference>
<reference evidence="3" key="1">
    <citation type="submission" date="2023-04" db="EMBL/GenBank/DDBJ databases">
        <title>Sphingomonas sp. MAHUQ-71 isolated from rice field.</title>
        <authorList>
            <person name="Huq M.A."/>
        </authorList>
    </citation>
    <scope>NUCLEOTIDE SEQUENCE</scope>
    <source>
        <strain evidence="3">MAHUQ-71</strain>
    </source>
</reference>
<dbReference type="Proteomes" id="UP001160625">
    <property type="component" value="Unassembled WGS sequence"/>
</dbReference>
<accession>A0ABT6N3M4</accession>
<feature type="chain" id="PRO_5046705023" description="Tetratricopeptide repeat protein" evidence="2">
    <location>
        <begin position="26"/>
        <end position="523"/>
    </location>
</feature>
<evidence type="ECO:0000313" key="4">
    <source>
        <dbReference type="Proteomes" id="UP001160625"/>
    </source>
</evidence>
<comment type="caution">
    <text evidence="3">The sequence shown here is derived from an EMBL/GenBank/DDBJ whole genome shotgun (WGS) entry which is preliminary data.</text>
</comment>
<keyword evidence="4" id="KW-1185">Reference proteome</keyword>
<protein>
    <recommendedName>
        <fullName evidence="5">Tetratricopeptide repeat protein</fullName>
    </recommendedName>
</protein>
<keyword evidence="2" id="KW-0732">Signal</keyword>
<dbReference type="EMBL" id="JARYGZ010000001">
    <property type="protein sequence ID" value="MDH7639688.1"/>
    <property type="molecule type" value="Genomic_DNA"/>
</dbReference>
<evidence type="ECO:0000256" key="2">
    <source>
        <dbReference type="SAM" id="SignalP"/>
    </source>
</evidence>